<keyword evidence="2" id="KW-1185">Reference proteome</keyword>
<dbReference type="EMBL" id="AP013549">
    <property type="protein sequence ID" value="BAQ94493.1"/>
    <property type="molecule type" value="Genomic_DNA"/>
</dbReference>
<protein>
    <submittedName>
        <fullName evidence="1">T10G3.5</fullName>
    </submittedName>
</protein>
<name>A0A6S4PGZ5_9CAUD</name>
<dbReference type="GeneID" id="55412312"/>
<sequence length="641" mass="70523">MVWGAVIAGGLGLIGGVIQGNQERQAADAANSESKKMAKARFERDKKEWGINYATSLSSYAWEVAETEAARYQDRVAETDYNNQQERVIDAALLNLDLNTEALYDQFGVSEELRAIQDNLTFDKGVNDQKLALGQSMVSIGNRGAAALADRDQALAGYDIDLESTNLDVLKGINNRKQARLNNIEAKQNRNNTIRQAKQDFQALAQSERDVFGVGKTGAQRVKAIELASTELEKTLELADAKFDFAVDNTQLQVKAAQSNSQSMQAAAGYMNSIKQRAAEADQVVRGKETEGQDIQEQIVIAERLDTIKRDAEYITAIVDGASTKASTVARGGGSNSARRAAMDSMMAYGRSYGELQALQASRRTKLNNYNSDLVGATASQLSQIATAISGEADRIKYTSDNNALKNQGFQIENLQQKSDLKLTKLGINNQAGLSKRTTRVNYNQKLDELRQTRNSNVNKLRQNKDFTIEDAQLLAAQAIQDGQLDKSNAQLQIKDARLDRQGTRQQIKNTKEDYNVFNKGLKGELKVANKGYDVNTKYLLDNFNQLTVPGYELARREGDRQFSELVNTTYNTVEGAATPYRNAIIFDPLEPIAGLKPEKGMTTKVQGPSWGSIAARSFMGGVKGAMSMSYTDENGNLAFR</sequence>
<reference evidence="1 2" key="1">
    <citation type="journal article" date="2013" name="PLoS Genet.">
        <title>Expanding the Marine Virosphere Using Metagenomics.</title>
        <authorList>
            <person name="Mizuno C.M."/>
            <person name="Rodriguez-Valera F."/>
            <person name="Kimes N.E."/>
            <person name="Ghai R."/>
        </authorList>
    </citation>
    <scope>NUCLEOTIDE SEQUENCE [LARGE SCALE GENOMIC DNA]</scope>
    <source>
        <strain evidence="1">UvMED-CGR-U-MedDCM-OCT-S39-C11</strain>
    </source>
</reference>
<evidence type="ECO:0000313" key="1">
    <source>
        <dbReference type="EMBL" id="BAQ94493.1"/>
    </source>
</evidence>
<proteinExistence type="predicted"/>
<evidence type="ECO:0000313" key="2">
    <source>
        <dbReference type="Proteomes" id="UP000505326"/>
    </source>
</evidence>
<dbReference type="RefSeq" id="YP_009777990.1">
    <property type="nucleotide sequence ID" value="NC_047708.1"/>
</dbReference>
<organism evidence="1 2">
    <name type="scientific">uncultured phage_MedDCM-OCT-S39-C11</name>
    <dbReference type="NCBI Taxonomy" id="2740805"/>
    <lineage>
        <taxon>Viruses</taxon>
        <taxon>Duplodnaviria</taxon>
        <taxon>Heunggongvirae</taxon>
        <taxon>Uroviricota</taxon>
        <taxon>Caudoviricetes</taxon>
        <taxon>Autographivirales</taxon>
        <taxon>Krakvirus</taxon>
        <taxon>Krakvirus S39C11</taxon>
    </lineage>
</organism>
<dbReference type="KEGG" id="vg:55412312"/>
<dbReference type="Proteomes" id="UP000505326">
    <property type="component" value="Segment"/>
</dbReference>
<accession>A0A6S4PGZ5</accession>